<accession>A0A0G2I5H1</accession>
<evidence type="ECO:0000313" key="1">
    <source>
        <dbReference type="EMBL" id="KKZ65480.1"/>
    </source>
</evidence>
<proteinExistence type="predicted"/>
<organism evidence="1 2">
    <name type="scientific">[Emmonsia] crescens</name>
    <dbReference type="NCBI Taxonomy" id="73230"/>
    <lineage>
        <taxon>Eukaryota</taxon>
        <taxon>Fungi</taxon>
        <taxon>Dikarya</taxon>
        <taxon>Ascomycota</taxon>
        <taxon>Pezizomycotina</taxon>
        <taxon>Eurotiomycetes</taxon>
        <taxon>Eurotiomycetidae</taxon>
        <taxon>Onygenales</taxon>
        <taxon>Ajellomycetaceae</taxon>
        <taxon>Emergomyces</taxon>
    </lineage>
</organism>
<dbReference type="Proteomes" id="UP000034164">
    <property type="component" value="Unassembled WGS sequence"/>
</dbReference>
<dbReference type="EMBL" id="LCZI01000636">
    <property type="protein sequence ID" value="KKZ65480.1"/>
    <property type="molecule type" value="Genomic_DNA"/>
</dbReference>
<name>A0A0G2I5H1_9EURO</name>
<dbReference type="VEuPathDB" id="FungiDB:EMCG_08685"/>
<evidence type="ECO:0000313" key="2">
    <source>
        <dbReference type="Proteomes" id="UP000034164"/>
    </source>
</evidence>
<protein>
    <submittedName>
        <fullName evidence="1">Uncharacterized protein</fullName>
    </submittedName>
</protein>
<comment type="caution">
    <text evidence="1">The sequence shown here is derived from an EMBL/GenBank/DDBJ whole genome shotgun (WGS) entry which is preliminary data.</text>
</comment>
<gene>
    <name evidence="1" type="ORF">EMCG_08685</name>
</gene>
<dbReference type="AlphaFoldDB" id="A0A0G2I5H1"/>
<reference evidence="2" key="1">
    <citation type="journal article" date="2015" name="PLoS Genet.">
        <title>The dynamic genome and transcriptome of the human fungal pathogen Blastomyces and close relative Emmonsia.</title>
        <authorList>
            <person name="Munoz J.F."/>
            <person name="Gauthier G.M."/>
            <person name="Desjardins C.A."/>
            <person name="Gallo J.E."/>
            <person name="Holder J."/>
            <person name="Sullivan T.D."/>
            <person name="Marty A.J."/>
            <person name="Carmen J.C."/>
            <person name="Chen Z."/>
            <person name="Ding L."/>
            <person name="Gujja S."/>
            <person name="Magrini V."/>
            <person name="Misas E."/>
            <person name="Mitreva M."/>
            <person name="Priest M."/>
            <person name="Saif S."/>
            <person name="Whiston E.A."/>
            <person name="Young S."/>
            <person name="Zeng Q."/>
            <person name="Goldman W.E."/>
            <person name="Mardis E.R."/>
            <person name="Taylor J.W."/>
            <person name="McEwen J.G."/>
            <person name="Clay O.K."/>
            <person name="Klein B.S."/>
            <person name="Cuomo C.A."/>
        </authorList>
    </citation>
    <scope>NUCLEOTIDE SEQUENCE [LARGE SCALE GENOMIC DNA]</scope>
    <source>
        <strain evidence="2">UAMH 3008</strain>
    </source>
</reference>
<sequence length="91" mass="10722">MTEAASEQTLRTRWKPLTVPANFFDDCISMQSTIFYQRTTKRSFIASTVKASSFKMRRVKGFGVQREKEKWTGFRQKLVFTLSEEIKSRMK</sequence>